<feature type="domain" description="Major facilitator superfamily (MFS) profile" evidence="4">
    <location>
        <begin position="32"/>
        <end position="460"/>
    </location>
</feature>
<evidence type="ECO:0000313" key="5">
    <source>
        <dbReference type="EMBL" id="KAK4246822.1"/>
    </source>
</evidence>
<dbReference type="GO" id="GO:0022857">
    <property type="term" value="F:transmembrane transporter activity"/>
    <property type="evidence" value="ECO:0007669"/>
    <property type="project" value="InterPro"/>
</dbReference>
<evidence type="ECO:0000256" key="2">
    <source>
        <dbReference type="SAM" id="MobiDB-lite"/>
    </source>
</evidence>
<feature type="transmembrane region" description="Helical" evidence="3">
    <location>
        <begin position="318"/>
        <end position="338"/>
    </location>
</feature>
<reference evidence="5" key="1">
    <citation type="journal article" date="2023" name="Mol. Phylogenet. Evol.">
        <title>Genome-scale phylogeny and comparative genomics of the fungal order Sordariales.</title>
        <authorList>
            <person name="Hensen N."/>
            <person name="Bonometti L."/>
            <person name="Westerberg I."/>
            <person name="Brannstrom I.O."/>
            <person name="Guillou S."/>
            <person name="Cros-Aarteil S."/>
            <person name="Calhoun S."/>
            <person name="Haridas S."/>
            <person name="Kuo A."/>
            <person name="Mondo S."/>
            <person name="Pangilinan J."/>
            <person name="Riley R."/>
            <person name="LaButti K."/>
            <person name="Andreopoulos B."/>
            <person name="Lipzen A."/>
            <person name="Chen C."/>
            <person name="Yan M."/>
            <person name="Daum C."/>
            <person name="Ng V."/>
            <person name="Clum A."/>
            <person name="Steindorff A."/>
            <person name="Ohm R.A."/>
            <person name="Martin F."/>
            <person name="Silar P."/>
            <person name="Natvig D.O."/>
            <person name="Lalanne C."/>
            <person name="Gautier V."/>
            <person name="Ament-Velasquez S.L."/>
            <person name="Kruys A."/>
            <person name="Hutchinson M.I."/>
            <person name="Powell A.J."/>
            <person name="Barry K."/>
            <person name="Miller A.N."/>
            <person name="Grigoriev I.V."/>
            <person name="Debuchy R."/>
            <person name="Gladieux P."/>
            <person name="Hiltunen Thoren M."/>
            <person name="Johannesson H."/>
        </authorList>
    </citation>
    <scope>NUCLEOTIDE SEQUENCE</scope>
    <source>
        <strain evidence="5">CBS 359.72</strain>
    </source>
</reference>
<feature type="transmembrane region" description="Helical" evidence="3">
    <location>
        <begin position="41"/>
        <end position="62"/>
    </location>
</feature>
<reference evidence="5" key="2">
    <citation type="submission" date="2023-05" db="EMBL/GenBank/DDBJ databases">
        <authorList>
            <consortium name="Lawrence Berkeley National Laboratory"/>
            <person name="Steindorff A."/>
            <person name="Hensen N."/>
            <person name="Bonometti L."/>
            <person name="Westerberg I."/>
            <person name="Brannstrom I.O."/>
            <person name="Guillou S."/>
            <person name="Cros-Aarteil S."/>
            <person name="Calhoun S."/>
            <person name="Haridas S."/>
            <person name="Kuo A."/>
            <person name="Mondo S."/>
            <person name="Pangilinan J."/>
            <person name="Riley R."/>
            <person name="Labutti K."/>
            <person name="Andreopoulos B."/>
            <person name="Lipzen A."/>
            <person name="Chen C."/>
            <person name="Yanf M."/>
            <person name="Daum C."/>
            <person name="Ng V."/>
            <person name="Clum A."/>
            <person name="Ohm R."/>
            <person name="Martin F."/>
            <person name="Silar P."/>
            <person name="Natvig D."/>
            <person name="Lalanne C."/>
            <person name="Gautier V."/>
            <person name="Ament-Velasquez S.L."/>
            <person name="Kruys A."/>
            <person name="Hutchinson M.I."/>
            <person name="Powell A.J."/>
            <person name="Barry K."/>
            <person name="Miller A.N."/>
            <person name="Grigoriev I.V."/>
            <person name="Debuchy R."/>
            <person name="Gladieux P."/>
            <person name="Thoren M.H."/>
            <person name="Johannesson H."/>
        </authorList>
    </citation>
    <scope>NUCLEOTIDE SEQUENCE</scope>
    <source>
        <strain evidence="5">CBS 359.72</strain>
    </source>
</reference>
<dbReference type="InterPro" id="IPR011701">
    <property type="entry name" value="MFS"/>
</dbReference>
<comment type="subcellular location">
    <subcellularLocation>
        <location evidence="1">Membrane</location>
        <topology evidence="1">Multi-pass membrane protein</topology>
    </subcellularLocation>
</comment>
<dbReference type="EMBL" id="MU857666">
    <property type="protein sequence ID" value="KAK4246822.1"/>
    <property type="molecule type" value="Genomic_DNA"/>
</dbReference>
<feature type="transmembrane region" description="Helical" evidence="3">
    <location>
        <begin position="206"/>
        <end position="226"/>
    </location>
</feature>
<feature type="transmembrane region" description="Helical" evidence="3">
    <location>
        <begin position="358"/>
        <end position="380"/>
    </location>
</feature>
<feature type="transmembrane region" description="Helical" evidence="3">
    <location>
        <begin position="68"/>
        <end position="88"/>
    </location>
</feature>
<evidence type="ECO:0000256" key="3">
    <source>
        <dbReference type="SAM" id="Phobius"/>
    </source>
</evidence>
<feature type="transmembrane region" description="Helical" evidence="3">
    <location>
        <begin position="164"/>
        <end position="186"/>
    </location>
</feature>
<comment type="caution">
    <text evidence="5">The sequence shown here is derived from an EMBL/GenBank/DDBJ whole genome shotgun (WGS) entry which is preliminary data.</text>
</comment>
<proteinExistence type="predicted"/>
<dbReference type="AlphaFoldDB" id="A0AAN7CT31"/>
<feature type="region of interest" description="Disordered" evidence="2">
    <location>
        <begin position="230"/>
        <end position="249"/>
    </location>
</feature>
<dbReference type="PROSITE" id="PS50850">
    <property type="entry name" value="MFS"/>
    <property type="match status" value="1"/>
</dbReference>
<dbReference type="Gene3D" id="1.20.1250.20">
    <property type="entry name" value="MFS general substrate transporter like domains"/>
    <property type="match status" value="2"/>
</dbReference>
<dbReference type="Pfam" id="PF07690">
    <property type="entry name" value="MFS_1"/>
    <property type="match status" value="1"/>
</dbReference>
<dbReference type="SUPFAM" id="SSF103473">
    <property type="entry name" value="MFS general substrate transporter"/>
    <property type="match status" value="1"/>
</dbReference>
<keyword evidence="3" id="KW-0812">Transmembrane</keyword>
<sequence length="472" mass="49852">MTTPQEASTFGSFAGRIFFELGLTSLARSPRDVKLLVVQRFVRFVAYGASTLVLVSFLSALGHSSERAGLFMTLTLVGDVLISLLLALSADRLLGRRAVLVLGAALMVVSGLVFAAAPPSFWVLLAAAVLGVISPSGSEVGPFRAVEESVVAHLTPAADRSDVYSWYTLAGTAGTALGILTCGWAVEGATTALNWSFLDAYRAVYLAYAGLGVIKLVLALALTHAVEADQDSPSTARGSGDAPSDTTPLLGPDAGSQAGSCKTCWWAKLLPPLSPESRGITAALCFLFAVDSFASGLAPWSWVTYYFRSRFNLEEGRLGSLFFTTSIVSAFSVVLASSLAKRLGNVKTMVFTHLPSSIFLALIPVGSSLPLSVFFLMVRACTQSMDAAPRSAFLAAVLLPSERTAVMGAINVVKTTAQSIGPFITGVLAGKGLFWVSFVCAGSLKASYDLGLLAVFKNHKRDRHEERDEQSP</sequence>
<protein>
    <submittedName>
        <fullName evidence="5">Major facilitator superfamily domain-containing protein</fullName>
    </submittedName>
</protein>
<evidence type="ECO:0000259" key="4">
    <source>
        <dbReference type="PROSITE" id="PS50850"/>
    </source>
</evidence>
<accession>A0AAN7CT31</accession>
<gene>
    <name evidence="5" type="ORF">C7999DRAFT_32793</name>
</gene>
<dbReference type="PANTHER" id="PTHR23520:SF5">
    <property type="entry name" value="TRANSPORTER, PUTATIVE (AFU_ORTHOLOGUE AFUA_3G04000)-RELATED"/>
    <property type="match status" value="1"/>
</dbReference>
<organism evidence="5 6">
    <name type="scientific">Corynascus novoguineensis</name>
    <dbReference type="NCBI Taxonomy" id="1126955"/>
    <lineage>
        <taxon>Eukaryota</taxon>
        <taxon>Fungi</taxon>
        <taxon>Dikarya</taxon>
        <taxon>Ascomycota</taxon>
        <taxon>Pezizomycotina</taxon>
        <taxon>Sordariomycetes</taxon>
        <taxon>Sordariomycetidae</taxon>
        <taxon>Sordariales</taxon>
        <taxon>Chaetomiaceae</taxon>
        <taxon>Corynascus</taxon>
    </lineage>
</organism>
<dbReference type="GO" id="GO:0000329">
    <property type="term" value="C:fungal-type vacuole membrane"/>
    <property type="evidence" value="ECO:0007669"/>
    <property type="project" value="TreeGrafter"/>
</dbReference>
<name>A0AAN7CT31_9PEZI</name>
<dbReference type="InterPro" id="IPR020846">
    <property type="entry name" value="MFS_dom"/>
</dbReference>
<dbReference type="Proteomes" id="UP001303647">
    <property type="component" value="Unassembled WGS sequence"/>
</dbReference>
<evidence type="ECO:0000313" key="6">
    <source>
        <dbReference type="Proteomes" id="UP001303647"/>
    </source>
</evidence>
<feature type="transmembrane region" description="Helical" evidence="3">
    <location>
        <begin position="100"/>
        <end position="133"/>
    </location>
</feature>
<dbReference type="InterPro" id="IPR036259">
    <property type="entry name" value="MFS_trans_sf"/>
</dbReference>
<keyword evidence="3" id="KW-0472">Membrane</keyword>
<evidence type="ECO:0000256" key="1">
    <source>
        <dbReference type="ARBA" id="ARBA00004141"/>
    </source>
</evidence>
<keyword evidence="3" id="KW-1133">Transmembrane helix</keyword>
<dbReference type="PANTHER" id="PTHR23520">
    <property type="entry name" value="TRANSPORTER, PUTATIVE (AFU_ORTHOLOGUE AFUA_3G04000)-RELATED"/>
    <property type="match status" value="1"/>
</dbReference>
<keyword evidence="6" id="KW-1185">Reference proteome</keyword>